<protein>
    <submittedName>
        <fullName evidence="3">Nesprin-1</fullName>
    </submittedName>
</protein>
<sequence>MVEMSTRNELDNDLDAKLMEIGGGMVGKQKRDGRVVIGDEKWQLRYVYNGKWEDTKQINREMAADQSERQSEEQRGNTAITVTTTPLTLTPSVETKLKGACFKCKKQGHWAKDCPSNDNPTAKPSSPPLDTHLIPVLCCHCGVACTIHVSRSDANYGRPYYSRNCTCDNATRGRNFYKWCDDVKAPMCSCGAGACTVNNRRDENGKETKYFTCRIRTGHGACGFLQFESPTSSRPRSMEIDERPSTMRLRRGGPSDIITHEISVTANSPNGCSSSMMPSVIADAEVDKVSQNALGSGTQPLCDPLGASSLETSFIASEKVRKNLQKDYLSHLESIEPPDHNSMLQAVNDTFDASVSPLIECRPFVEHLVESFRGISIIAGMESALKDNCNQSVPSIPKNIGKSLYYISGNNAETFATVTDTGNYHFRSVHEAASHIEDTLCQIEKLETCLLKTAKDVGQLKRCMQATYQELTKALKLTQEKEEQMHFNKDNIK</sequence>
<dbReference type="Pfam" id="PF00098">
    <property type="entry name" value="zf-CCHC"/>
    <property type="match status" value="1"/>
</dbReference>
<accession>A0A5B6UKZ6</accession>
<keyword evidence="1" id="KW-0862">Zinc</keyword>
<evidence type="ECO:0000256" key="1">
    <source>
        <dbReference type="PROSITE-ProRule" id="PRU00047"/>
    </source>
</evidence>
<dbReference type="SUPFAM" id="SSF57756">
    <property type="entry name" value="Retrovirus zinc finger-like domains"/>
    <property type="match status" value="1"/>
</dbReference>
<dbReference type="InterPro" id="IPR001878">
    <property type="entry name" value="Znf_CCHC"/>
</dbReference>
<dbReference type="Gene3D" id="4.10.60.10">
    <property type="entry name" value="Zinc finger, CCHC-type"/>
    <property type="match status" value="1"/>
</dbReference>
<comment type="caution">
    <text evidence="3">The sequence shown here is derived from an EMBL/GenBank/DDBJ whole genome shotgun (WGS) entry which is preliminary data.</text>
</comment>
<reference evidence="3" key="1">
    <citation type="submission" date="2019-08" db="EMBL/GenBank/DDBJ databases">
        <authorList>
            <person name="Liu F."/>
        </authorList>
    </citation>
    <scope>NUCLEOTIDE SEQUENCE [LARGE SCALE GENOMIC DNA]</scope>
    <source>
        <strain evidence="3">PA1801</strain>
        <tissue evidence="3">Leaf</tissue>
    </source>
</reference>
<dbReference type="OrthoDB" id="2425403at2759"/>
<dbReference type="GO" id="GO:0003676">
    <property type="term" value="F:nucleic acid binding"/>
    <property type="evidence" value="ECO:0007669"/>
    <property type="project" value="InterPro"/>
</dbReference>
<gene>
    <name evidence="3" type="ORF">EPI10_013090</name>
</gene>
<evidence type="ECO:0000259" key="2">
    <source>
        <dbReference type="PROSITE" id="PS50158"/>
    </source>
</evidence>
<keyword evidence="1" id="KW-0479">Metal-binding</keyword>
<keyword evidence="1" id="KW-0863">Zinc-finger</keyword>
<evidence type="ECO:0000313" key="3">
    <source>
        <dbReference type="EMBL" id="KAA3458479.1"/>
    </source>
</evidence>
<dbReference type="PANTHER" id="PTHR33680">
    <property type="entry name" value="OS07G0190500 PROTEIN"/>
    <property type="match status" value="1"/>
</dbReference>
<dbReference type="AlphaFoldDB" id="A0A5B6UKZ6"/>
<keyword evidence="4" id="KW-1185">Reference proteome</keyword>
<evidence type="ECO:0000313" key="4">
    <source>
        <dbReference type="Proteomes" id="UP000325315"/>
    </source>
</evidence>
<proteinExistence type="predicted"/>
<dbReference type="SMART" id="SM00343">
    <property type="entry name" value="ZnF_C2HC"/>
    <property type="match status" value="1"/>
</dbReference>
<dbReference type="InterPro" id="IPR036875">
    <property type="entry name" value="Znf_CCHC_sf"/>
</dbReference>
<organism evidence="3 4">
    <name type="scientific">Gossypium australe</name>
    <dbReference type="NCBI Taxonomy" id="47621"/>
    <lineage>
        <taxon>Eukaryota</taxon>
        <taxon>Viridiplantae</taxon>
        <taxon>Streptophyta</taxon>
        <taxon>Embryophyta</taxon>
        <taxon>Tracheophyta</taxon>
        <taxon>Spermatophyta</taxon>
        <taxon>Magnoliopsida</taxon>
        <taxon>eudicotyledons</taxon>
        <taxon>Gunneridae</taxon>
        <taxon>Pentapetalae</taxon>
        <taxon>rosids</taxon>
        <taxon>malvids</taxon>
        <taxon>Malvales</taxon>
        <taxon>Malvaceae</taxon>
        <taxon>Malvoideae</taxon>
        <taxon>Gossypium</taxon>
    </lineage>
</organism>
<name>A0A5B6UKZ6_9ROSI</name>
<feature type="domain" description="CCHC-type" evidence="2">
    <location>
        <begin position="101"/>
        <end position="116"/>
    </location>
</feature>
<dbReference type="GO" id="GO:0008270">
    <property type="term" value="F:zinc ion binding"/>
    <property type="evidence" value="ECO:0007669"/>
    <property type="project" value="UniProtKB-KW"/>
</dbReference>
<dbReference type="EMBL" id="SMMG02000010">
    <property type="protein sequence ID" value="KAA3458479.1"/>
    <property type="molecule type" value="Genomic_DNA"/>
</dbReference>
<dbReference type="Proteomes" id="UP000325315">
    <property type="component" value="Unassembled WGS sequence"/>
</dbReference>
<dbReference type="PANTHER" id="PTHR33680:SF1">
    <property type="entry name" value="OS05G0489500 PROTEIN"/>
    <property type="match status" value="1"/>
</dbReference>
<dbReference type="PROSITE" id="PS50158">
    <property type="entry name" value="ZF_CCHC"/>
    <property type="match status" value="1"/>
</dbReference>